<proteinExistence type="inferred from homology"/>
<keyword evidence="8" id="KW-1185">Reference proteome</keyword>
<dbReference type="EMBL" id="JAQJAN010000003">
    <property type="protein sequence ID" value="KAJ5734118.1"/>
    <property type="molecule type" value="Genomic_DNA"/>
</dbReference>
<dbReference type="Proteomes" id="UP001215712">
    <property type="component" value="Unassembled WGS sequence"/>
</dbReference>
<reference evidence="7" key="2">
    <citation type="submission" date="2023-01" db="EMBL/GenBank/DDBJ databases">
        <authorList>
            <person name="Petersen C."/>
        </authorList>
    </citation>
    <scope>NUCLEOTIDE SEQUENCE</scope>
    <source>
        <strain evidence="7">IBT 17514</strain>
    </source>
</reference>
<dbReference type="GO" id="GO:0071949">
    <property type="term" value="F:FAD binding"/>
    <property type="evidence" value="ECO:0007669"/>
    <property type="project" value="InterPro"/>
</dbReference>
<sequence>MAKAMNSIQKVIIIGGGPAAILAALRLQRTNGISPVLYEIRQNVTTLGGAIGIPSNGLRLLNRLGLYEECVSKGALTPHIVLHGLNGSVLGEMDMADWSEQQTGFGYLRIRRTDIMDLLLRAAEKEHIPIHYGKTLTSIWERGDEVTVEFADGTTDTADFLLGCDGIHSSVRKLYIDPGAKPEYTGISNMYSLLPTHLLPIAIDPVANLNATLTPDGLFAVSPVTKTSDVLYWFFSREVAMPKSGDVRDGWETTQKAEVEGFRSTVLELLGEDKSDWVQTLRGLVQNTDSVKFYPIYKLPAGRTWHKGRCLIIGDAAHAMPPHASQGVSMALEDVFLFSKLLASSNMSLDQGLDAYVAKRKARTEAMLSKAEDNGSVRRRTPAWRVKAKEYAIWGGLWLFKTTGLGRMGMGQKDLTYDVESEEF</sequence>
<evidence type="ECO:0000256" key="4">
    <source>
        <dbReference type="ARBA" id="ARBA00023002"/>
    </source>
</evidence>
<gene>
    <name evidence="7" type="ORF">N7493_002904</name>
</gene>
<dbReference type="InterPro" id="IPR002938">
    <property type="entry name" value="FAD-bd"/>
</dbReference>
<evidence type="ECO:0000313" key="8">
    <source>
        <dbReference type="Proteomes" id="UP001215712"/>
    </source>
</evidence>
<keyword evidence="5" id="KW-0503">Monooxygenase</keyword>
<comment type="caution">
    <text evidence="7">The sequence shown here is derived from an EMBL/GenBank/DDBJ whole genome shotgun (WGS) entry which is preliminary data.</text>
</comment>
<feature type="domain" description="FAD-binding" evidence="6">
    <location>
        <begin position="10"/>
        <end position="369"/>
    </location>
</feature>
<dbReference type="GO" id="GO:0004497">
    <property type="term" value="F:monooxygenase activity"/>
    <property type="evidence" value="ECO:0007669"/>
    <property type="project" value="UniProtKB-KW"/>
</dbReference>
<evidence type="ECO:0000256" key="5">
    <source>
        <dbReference type="ARBA" id="ARBA00023033"/>
    </source>
</evidence>
<protein>
    <recommendedName>
        <fullName evidence="6">FAD-binding domain-containing protein</fullName>
    </recommendedName>
</protein>
<reference evidence="7" key="1">
    <citation type="journal article" date="2023" name="IMA Fungus">
        <title>Comparative genomic study of the Penicillium genus elucidates a diverse pangenome and 15 lateral gene transfer events.</title>
        <authorList>
            <person name="Petersen C."/>
            <person name="Sorensen T."/>
            <person name="Nielsen M.R."/>
            <person name="Sondergaard T.E."/>
            <person name="Sorensen J.L."/>
            <person name="Fitzpatrick D.A."/>
            <person name="Frisvad J.C."/>
            <person name="Nielsen K.L."/>
        </authorList>
    </citation>
    <scope>NUCLEOTIDE SEQUENCE</scope>
    <source>
        <strain evidence="7">IBT 17514</strain>
    </source>
</reference>
<dbReference type="PRINTS" id="PR00420">
    <property type="entry name" value="RNGMNOXGNASE"/>
</dbReference>
<dbReference type="PANTHER" id="PTHR13789">
    <property type="entry name" value="MONOOXYGENASE"/>
    <property type="match status" value="1"/>
</dbReference>
<comment type="similarity">
    <text evidence="1">Belongs to the paxM FAD-dependent monooxygenase family.</text>
</comment>
<evidence type="ECO:0000313" key="7">
    <source>
        <dbReference type="EMBL" id="KAJ5734118.1"/>
    </source>
</evidence>
<dbReference type="Gene3D" id="3.50.50.60">
    <property type="entry name" value="FAD/NAD(P)-binding domain"/>
    <property type="match status" value="1"/>
</dbReference>
<dbReference type="PANTHER" id="PTHR13789:SF309">
    <property type="entry name" value="PUTATIVE (AFU_ORTHOLOGUE AFUA_6G14510)-RELATED"/>
    <property type="match status" value="1"/>
</dbReference>
<evidence type="ECO:0000256" key="1">
    <source>
        <dbReference type="ARBA" id="ARBA00007992"/>
    </source>
</evidence>
<evidence type="ECO:0000259" key="6">
    <source>
        <dbReference type="Pfam" id="PF01494"/>
    </source>
</evidence>
<dbReference type="FunFam" id="3.50.50.60:FF:000156">
    <property type="entry name" value="Salicylate hydroxylase, putative"/>
    <property type="match status" value="1"/>
</dbReference>
<keyword evidence="3" id="KW-0274">FAD</keyword>
<evidence type="ECO:0000256" key="3">
    <source>
        <dbReference type="ARBA" id="ARBA00022827"/>
    </source>
</evidence>
<dbReference type="InterPro" id="IPR036188">
    <property type="entry name" value="FAD/NAD-bd_sf"/>
</dbReference>
<dbReference type="SUPFAM" id="SSF51905">
    <property type="entry name" value="FAD/NAD(P)-binding domain"/>
    <property type="match status" value="1"/>
</dbReference>
<dbReference type="AlphaFoldDB" id="A0AAD6HTD1"/>
<name>A0AAD6HTD1_9EURO</name>
<dbReference type="Pfam" id="PF01494">
    <property type="entry name" value="FAD_binding_3"/>
    <property type="match status" value="1"/>
</dbReference>
<accession>A0AAD6HTD1</accession>
<keyword evidence="2" id="KW-0285">Flavoprotein</keyword>
<dbReference type="InterPro" id="IPR050493">
    <property type="entry name" value="FAD-dep_Monooxygenase_BioMet"/>
</dbReference>
<keyword evidence="4" id="KW-0560">Oxidoreductase</keyword>
<evidence type="ECO:0000256" key="2">
    <source>
        <dbReference type="ARBA" id="ARBA00022630"/>
    </source>
</evidence>
<organism evidence="7 8">
    <name type="scientific">Penicillium malachiteum</name>
    <dbReference type="NCBI Taxonomy" id="1324776"/>
    <lineage>
        <taxon>Eukaryota</taxon>
        <taxon>Fungi</taxon>
        <taxon>Dikarya</taxon>
        <taxon>Ascomycota</taxon>
        <taxon>Pezizomycotina</taxon>
        <taxon>Eurotiomycetes</taxon>
        <taxon>Eurotiomycetidae</taxon>
        <taxon>Eurotiales</taxon>
        <taxon>Aspergillaceae</taxon>
        <taxon>Penicillium</taxon>
    </lineage>
</organism>